<evidence type="ECO:0000313" key="9">
    <source>
        <dbReference type="EMBL" id="MFC7371973.1"/>
    </source>
</evidence>
<name>A0ABW2NS17_9BACL</name>
<keyword evidence="6 7" id="KW-0472">Membrane</keyword>
<evidence type="ECO:0000256" key="7">
    <source>
        <dbReference type="RuleBase" id="RU363032"/>
    </source>
</evidence>
<comment type="subcellular location">
    <subcellularLocation>
        <location evidence="1 7">Cell membrane</location>
        <topology evidence="1 7">Multi-pass membrane protein</topology>
    </subcellularLocation>
</comment>
<keyword evidence="3" id="KW-1003">Cell membrane</keyword>
<feature type="transmembrane region" description="Helical" evidence="7">
    <location>
        <begin position="90"/>
        <end position="112"/>
    </location>
</feature>
<reference evidence="10" key="1">
    <citation type="journal article" date="2019" name="Int. J. Syst. Evol. Microbiol.">
        <title>The Global Catalogue of Microorganisms (GCM) 10K type strain sequencing project: providing services to taxonomists for standard genome sequencing and annotation.</title>
        <authorList>
            <consortium name="The Broad Institute Genomics Platform"/>
            <consortium name="The Broad Institute Genome Sequencing Center for Infectious Disease"/>
            <person name="Wu L."/>
            <person name="Ma J."/>
        </authorList>
    </citation>
    <scope>NUCLEOTIDE SEQUENCE [LARGE SCALE GENOMIC DNA]</scope>
    <source>
        <strain evidence="10">NBRC 106396</strain>
    </source>
</reference>
<dbReference type="SUPFAM" id="SSF161098">
    <property type="entry name" value="MetI-like"/>
    <property type="match status" value="1"/>
</dbReference>
<feature type="transmembrane region" description="Helical" evidence="7">
    <location>
        <begin position="280"/>
        <end position="305"/>
    </location>
</feature>
<dbReference type="PANTHER" id="PTHR30193">
    <property type="entry name" value="ABC TRANSPORTER PERMEASE PROTEIN"/>
    <property type="match status" value="1"/>
</dbReference>
<dbReference type="Pfam" id="PF00528">
    <property type="entry name" value="BPD_transp_1"/>
    <property type="match status" value="1"/>
</dbReference>
<feature type="transmembrane region" description="Helical" evidence="7">
    <location>
        <begin position="186"/>
        <end position="206"/>
    </location>
</feature>
<keyword evidence="4 7" id="KW-0812">Transmembrane</keyword>
<keyword evidence="2 7" id="KW-0813">Transport</keyword>
<keyword evidence="5 7" id="KW-1133">Transmembrane helix</keyword>
<dbReference type="PROSITE" id="PS50928">
    <property type="entry name" value="ABC_TM1"/>
    <property type="match status" value="1"/>
</dbReference>
<dbReference type="RefSeq" id="WP_379749088.1">
    <property type="nucleotide sequence ID" value="NZ_JBHTCP010000015.1"/>
</dbReference>
<evidence type="ECO:0000256" key="4">
    <source>
        <dbReference type="ARBA" id="ARBA00022692"/>
    </source>
</evidence>
<dbReference type="EMBL" id="JBHTCP010000015">
    <property type="protein sequence ID" value="MFC7371973.1"/>
    <property type="molecule type" value="Genomic_DNA"/>
</dbReference>
<dbReference type="CDD" id="cd06261">
    <property type="entry name" value="TM_PBP2"/>
    <property type="match status" value="1"/>
</dbReference>
<dbReference type="Proteomes" id="UP001596549">
    <property type="component" value="Unassembled WGS sequence"/>
</dbReference>
<organism evidence="9 10">
    <name type="scientific">Fictibacillus iocasae</name>
    <dbReference type="NCBI Taxonomy" id="2715437"/>
    <lineage>
        <taxon>Bacteria</taxon>
        <taxon>Bacillati</taxon>
        <taxon>Bacillota</taxon>
        <taxon>Bacilli</taxon>
        <taxon>Bacillales</taxon>
        <taxon>Fictibacillaceae</taxon>
        <taxon>Fictibacillus</taxon>
    </lineage>
</organism>
<comment type="caution">
    <text evidence="9">The sequence shown here is derived from an EMBL/GenBank/DDBJ whole genome shotgun (WGS) entry which is preliminary data.</text>
</comment>
<feature type="transmembrane region" description="Helical" evidence="7">
    <location>
        <begin position="227"/>
        <end position="247"/>
    </location>
</feature>
<keyword evidence="10" id="KW-1185">Reference proteome</keyword>
<proteinExistence type="inferred from homology"/>
<feature type="transmembrane region" description="Helical" evidence="7">
    <location>
        <begin position="124"/>
        <end position="145"/>
    </location>
</feature>
<protein>
    <submittedName>
        <fullName evidence="9">Carbohydrate ABC transporter permease</fullName>
    </submittedName>
</protein>
<evidence type="ECO:0000256" key="3">
    <source>
        <dbReference type="ARBA" id="ARBA00022475"/>
    </source>
</evidence>
<feature type="transmembrane region" description="Helical" evidence="7">
    <location>
        <begin position="29"/>
        <end position="56"/>
    </location>
</feature>
<dbReference type="InterPro" id="IPR051393">
    <property type="entry name" value="ABC_transporter_permease"/>
</dbReference>
<dbReference type="Gene3D" id="1.10.3720.10">
    <property type="entry name" value="MetI-like"/>
    <property type="match status" value="1"/>
</dbReference>
<evidence type="ECO:0000259" key="8">
    <source>
        <dbReference type="PROSITE" id="PS50928"/>
    </source>
</evidence>
<sequence length="316" mass="36210">MAQVSTQLKTTKTEKSYKLSEKTKDRISAYLFISPFFILFAIFGLFPILFSFYLAFQKFNGLGEMEYVGLKNFQWILEDPLFWKSIYNTIILGLLGTAPQILIGLVLATILNATWLRFKNVFRIAIFMPYVTSILAVAIIFSVIFSNQSSGLMNTIIGFAGFEPVNWTTSEWGVKTAISTMVFWRWVGYNTIIFLAGLQSIPHELYEAAEMDGASTWKQFRHITLPLLKPVIIFTTFLSTIGAWQLFVEPLVFFGRLNDVREEGMTVVLYLYREAFRNNAFGTASATAVVLFFIIMFFTIINYFITSREKKRSFSS</sequence>
<evidence type="ECO:0000256" key="6">
    <source>
        <dbReference type="ARBA" id="ARBA00023136"/>
    </source>
</evidence>
<feature type="domain" description="ABC transmembrane type-1" evidence="8">
    <location>
        <begin position="86"/>
        <end position="302"/>
    </location>
</feature>
<gene>
    <name evidence="9" type="ORF">ACFQPF_09800</name>
</gene>
<dbReference type="PANTHER" id="PTHR30193:SF37">
    <property type="entry name" value="INNER MEMBRANE ABC TRANSPORTER PERMEASE PROTEIN YCJO"/>
    <property type="match status" value="1"/>
</dbReference>
<comment type="similarity">
    <text evidence="7">Belongs to the binding-protein-dependent transport system permease family.</text>
</comment>
<evidence type="ECO:0000256" key="5">
    <source>
        <dbReference type="ARBA" id="ARBA00022989"/>
    </source>
</evidence>
<dbReference type="InterPro" id="IPR035906">
    <property type="entry name" value="MetI-like_sf"/>
</dbReference>
<evidence type="ECO:0000256" key="1">
    <source>
        <dbReference type="ARBA" id="ARBA00004651"/>
    </source>
</evidence>
<evidence type="ECO:0000313" key="10">
    <source>
        <dbReference type="Proteomes" id="UP001596549"/>
    </source>
</evidence>
<evidence type="ECO:0000256" key="2">
    <source>
        <dbReference type="ARBA" id="ARBA00022448"/>
    </source>
</evidence>
<dbReference type="InterPro" id="IPR000515">
    <property type="entry name" value="MetI-like"/>
</dbReference>
<accession>A0ABW2NS17</accession>